<keyword evidence="2" id="KW-1185">Reference proteome</keyword>
<gene>
    <name evidence="1" type="ORF">EYF80_005124</name>
</gene>
<protein>
    <submittedName>
        <fullName evidence="1">Uncharacterized protein</fullName>
    </submittedName>
</protein>
<accession>A0A4Z2J3A7</accession>
<reference evidence="1 2" key="1">
    <citation type="submission" date="2019-03" db="EMBL/GenBank/DDBJ databases">
        <title>First draft genome of Liparis tanakae, snailfish: a comprehensive survey of snailfish specific genes.</title>
        <authorList>
            <person name="Kim W."/>
            <person name="Song I."/>
            <person name="Jeong J.-H."/>
            <person name="Kim D."/>
            <person name="Kim S."/>
            <person name="Ryu S."/>
            <person name="Song J.Y."/>
            <person name="Lee S.K."/>
        </authorList>
    </citation>
    <scope>NUCLEOTIDE SEQUENCE [LARGE SCALE GENOMIC DNA]</scope>
    <source>
        <tissue evidence="1">Muscle</tissue>
    </source>
</reference>
<dbReference type="EMBL" id="SRLO01000025">
    <property type="protein sequence ID" value="TNN84709.1"/>
    <property type="molecule type" value="Genomic_DNA"/>
</dbReference>
<evidence type="ECO:0000313" key="2">
    <source>
        <dbReference type="Proteomes" id="UP000314294"/>
    </source>
</evidence>
<proteinExistence type="predicted"/>
<dbReference type="AlphaFoldDB" id="A0A4Z2J3A7"/>
<organism evidence="1 2">
    <name type="scientific">Liparis tanakae</name>
    <name type="common">Tanaka's snailfish</name>
    <dbReference type="NCBI Taxonomy" id="230148"/>
    <lineage>
        <taxon>Eukaryota</taxon>
        <taxon>Metazoa</taxon>
        <taxon>Chordata</taxon>
        <taxon>Craniata</taxon>
        <taxon>Vertebrata</taxon>
        <taxon>Euteleostomi</taxon>
        <taxon>Actinopterygii</taxon>
        <taxon>Neopterygii</taxon>
        <taxon>Teleostei</taxon>
        <taxon>Neoteleostei</taxon>
        <taxon>Acanthomorphata</taxon>
        <taxon>Eupercaria</taxon>
        <taxon>Perciformes</taxon>
        <taxon>Cottioidei</taxon>
        <taxon>Cottales</taxon>
        <taxon>Liparidae</taxon>
        <taxon>Liparis</taxon>
    </lineage>
</organism>
<name>A0A4Z2J3A7_9TELE</name>
<sequence length="72" mass="7803">MISQCRVGAVTLDEGVWQHRTVLEERLALQVPRCENPGHTARASLQMTSRLPSLVRLCVAAPMTSESASAKG</sequence>
<dbReference type="Proteomes" id="UP000314294">
    <property type="component" value="Unassembled WGS sequence"/>
</dbReference>
<comment type="caution">
    <text evidence="1">The sequence shown here is derived from an EMBL/GenBank/DDBJ whole genome shotgun (WGS) entry which is preliminary data.</text>
</comment>
<evidence type="ECO:0000313" key="1">
    <source>
        <dbReference type="EMBL" id="TNN84709.1"/>
    </source>
</evidence>